<name>A0A4Y7QDQ5_9AGAM</name>
<evidence type="ECO:0000256" key="2">
    <source>
        <dbReference type="RuleBase" id="RU367162"/>
    </source>
</evidence>
<feature type="region of interest" description="Disordered" evidence="3">
    <location>
        <begin position="1"/>
        <end position="168"/>
    </location>
</feature>
<evidence type="ECO:0000313" key="5">
    <source>
        <dbReference type="Proteomes" id="UP000294933"/>
    </source>
</evidence>
<comment type="subcellular location">
    <subcellularLocation>
        <location evidence="2">Nucleus</location>
    </subcellularLocation>
</comment>
<evidence type="ECO:0000313" key="4">
    <source>
        <dbReference type="EMBL" id="TDL25525.1"/>
    </source>
</evidence>
<comment type="function">
    <text evidence="2">Regulator of type 1 phosphatases which maintains protein phosphatase activity under strict control.</text>
</comment>
<dbReference type="AlphaFoldDB" id="A0A4Y7QDQ5"/>
<dbReference type="Proteomes" id="UP000294933">
    <property type="component" value="Unassembled WGS sequence"/>
</dbReference>
<keyword evidence="2" id="KW-0539">Nucleus</keyword>
<dbReference type="Pfam" id="PF07491">
    <property type="entry name" value="PPI_Ypi1"/>
    <property type="match status" value="1"/>
</dbReference>
<dbReference type="GO" id="GO:0005634">
    <property type="term" value="C:nucleus"/>
    <property type="evidence" value="ECO:0007669"/>
    <property type="project" value="UniProtKB-SubCell"/>
</dbReference>
<organism evidence="4 5">
    <name type="scientific">Rickenella mellea</name>
    <dbReference type="NCBI Taxonomy" id="50990"/>
    <lineage>
        <taxon>Eukaryota</taxon>
        <taxon>Fungi</taxon>
        <taxon>Dikarya</taxon>
        <taxon>Basidiomycota</taxon>
        <taxon>Agaricomycotina</taxon>
        <taxon>Agaricomycetes</taxon>
        <taxon>Hymenochaetales</taxon>
        <taxon>Rickenellaceae</taxon>
        <taxon>Rickenella</taxon>
    </lineage>
</organism>
<dbReference type="GO" id="GO:0008157">
    <property type="term" value="F:protein phosphatase 1 binding"/>
    <property type="evidence" value="ECO:0007669"/>
    <property type="project" value="TreeGrafter"/>
</dbReference>
<dbReference type="OrthoDB" id="307488at2759"/>
<keyword evidence="5" id="KW-1185">Reference proteome</keyword>
<evidence type="ECO:0000256" key="3">
    <source>
        <dbReference type="SAM" id="MobiDB-lite"/>
    </source>
</evidence>
<dbReference type="InterPro" id="IPR011107">
    <property type="entry name" value="PPI_Ypi1"/>
</dbReference>
<dbReference type="PANTHER" id="PTHR20835:SF0">
    <property type="entry name" value="E3 UBIQUITIN-PROTEIN LIGASE PPP1R11"/>
    <property type="match status" value="1"/>
</dbReference>
<dbReference type="EMBL" id="ML170163">
    <property type="protein sequence ID" value="TDL25525.1"/>
    <property type="molecule type" value="Genomic_DNA"/>
</dbReference>
<evidence type="ECO:0000256" key="1">
    <source>
        <dbReference type="ARBA" id="ARBA00005605"/>
    </source>
</evidence>
<proteinExistence type="inferred from homology"/>
<dbReference type="VEuPathDB" id="FungiDB:BD410DRAFT_765013"/>
<accession>A0A4Y7QDQ5</accession>
<sequence length="168" mass="18285">MATRFRPQTSAPGDGSRTLTVLDSQPREEATGSGDDGDECVAVPPPVVGVLRLRGGPRSRPRVAWTDDVVDNEGMGKKKSKICCIYHKPRRFDESSDESSSDSDSDHDHDHHKHCKHDEQDGGNAEGSSGAVRRPDGTAGVAELEDLPEPNAYERQPPNKSKKGKEKE</sequence>
<reference evidence="4 5" key="1">
    <citation type="submission" date="2018-06" db="EMBL/GenBank/DDBJ databases">
        <title>A transcriptomic atlas of mushroom development highlights an independent origin of complex multicellularity.</title>
        <authorList>
            <consortium name="DOE Joint Genome Institute"/>
            <person name="Krizsan K."/>
            <person name="Almasi E."/>
            <person name="Merenyi Z."/>
            <person name="Sahu N."/>
            <person name="Viragh M."/>
            <person name="Koszo T."/>
            <person name="Mondo S."/>
            <person name="Kiss B."/>
            <person name="Balint B."/>
            <person name="Kues U."/>
            <person name="Barry K."/>
            <person name="Hegedus J.C."/>
            <person name="Henrissat B."/>
            <person name="Johnson J."/>
            <person name="Lipzen A."/>
            <person name="Ohm R."/>
            <person name="Nagy I."/>
            <person name="Pangilinan J."/>
            <person name="Yan J."/>
            <person name="Xiong Y."/>
            <person name="Grigoriev I.V."/>
            <person name="Hibbett D.S."/>
            <person name="Nagy L.G."/>
        </authorList>
    </citation>
    <scope>NUCLEOTIDE SEQUENCE [LARGE SCALE GENOMIC DNA]</scope>
    <source>
        <strain evidence="4 5">SZMC22713</strain>
    </source>
</reference>
<gene>
    <name evidence="4" type="ORF">BD410DRAFT_765013</name>
</gene>
<feature type="compositionally biased region" description="Polar residues" evidence="3">
    <location>
        <begin position="1"/>
        <end position="23"/>
    </location>
</feature>
<protein>
    <recommendedName>
        <fullName evidence="2">Type 1 phosphatases regulator</fullName>
    </recommendedName>
</protein>
<dbReference type="PANTHER" id="PTHR20835">
    <property type="entry name" value="E3 UBIQUITIN-PROTEIN LIGASE PPP1R11-RELATED"/>
    <property type="match status" value="1"/>
</dbReference>
<comment type="similarity">
    <text evidence="1 2">Belongs to the YPI1 family.</text>
</comment>
<dbReference type="STRING" id="50990.A0A4Y7QDQ5"/>
<dbReference type="GO" id="GO:0004865">
    <property type="term" value="F:protein serine/threonine phosphatase inhibitor activity"/>
    <property type="evidence" value="ECO:0007669"/>
    <property type="project" value="UniProtKB-UniRule"/>
</dbReference>